<dbReference type="Pfam" id="PF21010">
    <property type="entry name" value="HA2_C"/>
    <property type="match status" value="1"/>
</dbReference>
<dbReference type="InterPro" id="IPR011709">
    <property type="entry name" value="DEAD-box_helicase_OB_fold"/>
</dbReference>
<dbReference type="GeneID" id="8855111"/>
<dbReference type="Pfam" id="PF00271">
    <property type="entry name" value="Helicase_C"/>
    <property type="match status" value="1"/>
</dbReference>
<gene>
    <name evidence="10" type="ORF">NAEGRDRAFT_30615</name>
</gene>
<keyword evidence="3" id="KW-0547">Nucleotide-binding</keyword>
<dbReference type="GO" id="GO:0005524">
    <property type="term" value="F:ATP binding"/>
    <property type="evidence" value="ECO:0007669"/>
    <property type="project" value="UniProtKB-KW"/>
</dbReference>
<dbReference type="CDD" id="cd18791">
    <property type="entry name" value="SF2_C_RHA"/>
    <property type="match status" value="1"/>
</dbReference>
<dbReference type="PROSITE" id="PS51194">
    <property type="entry name" value="HELICASE_CTER"/>
    <property type="match status" value="1"/>
</dbReference>
<dbReference type="FunFam" id="1.20.120.1080:FF:000001">
    <property type="entry name" value="Pre-mRNA-splicing factor ATP-dependent RNA helicase"/>
    <property type="match status" value="1"/>
</dbReference>
<dbReference type="eggNOG" id="KOG0922">
    <property type="taxonomic scope" value="Eukaryota"/>
</dbReference>
<name>D2V2U4_NAEGR</name>
<dbReference type="InterPro" id="IPR001650">
    <property type="entry name" value="Helicase_C-like"/>
</dbReference>
<evidence type="ECO:0000256" key="8">
    <source>
        <dbReference type="ARBA" id="ARBA00047984"/>
    </source>
</evidence>
<dbReference type="SMART" id="SM00847">
    <property type="entry name" value="HA2"/>
    <property type="match status" value="1"/>
</dbReference>
<dbReference type="InterPro" id="IPR007502">
    <property type="entry name" value="Helicase-assoc_dom"/>
</dbReference>
<dbReference type="RefSeq" id="XP_002681701.1">
    <property type="nucleotide sequence ID" value="XM_002681655.1"/>
</dbReference>
<keyword evidence="6" id="KW-0067">ATP-binding</keyword>
<dbReference type="InParanoid" id="D2V2U4"/>
<dbReference type="GO" id="GO:0003723">
    <property type="term" value="F:RNA binding"/>
    <property type="evidence" value="ECO:0007669"/>
    <property type="project" value="TreeGrafter"/>
</dbReference>
<evidence type="ECO:0000256" key="3">
    <source>
        <dbReference type="ARBA" id="ARBA00022741"/>
    </source>
</evidence>
<proteinExistence type="predicted"/>
<accession>D2V2U4</accession>
<evidence type="ECO:0000259" key="9">
    <source>
        <dbReference type="PROSITE" id="PS51194"/>
    </source>
</evidence>
<dbReference type="InterPro" id="IPR027417">
    <property type="entry name" value="P-loop_NTPase"/>
</dbReference>
<keyword evidence="5" id="KW-0347">Helicase</keyword>
<dbReference type="OMA" id="APECHEN"/>
<keyword evidence="11" id="KW-1185">Reference proteome</keyword>
<dbReference type="GO" id="GO:0003724">
    <property type="term" value="F:RNA helicase activity"/>
    <property type="evidence" value="ECO:0007669"/>
    <property type="project" value="UniProtKB-EC"/>
</dbReference>
<dbReference type="GO" id="GO:0071013">
    <property type="term" value="C:catalytic step 2 spliceosome"/>
    <property type="evidence" value="ECO:0007669"/>
    <property type="project" value="TreeGrafter"/>
</dbReference>
<dbReference type="STRING" id="5762.D2V2U4"/>
<comment type="catalytic activity">
    <reaction evidence="8">
        <text>ATP + H2O = ADP + phosphate + H(+)</text>
        <dbReference type="Rhea" id="RHEA:13065"/>
        <dbReference type="ChEBI" id="CHEBI:15377"/>
        <dbReference type="ChEBI" id="CHEBI:15378"/>
        <dbReference type="ChEBI" id="CHEBI:30616"/>
        <dbReference type="ChEBI" id="CHEBI:43474"/>
        <dbReference type="ChEBI" id="CHEBI:456216"/>
        <dbReference type="EC" id="3.6.4.13"/>
    </reaction>
</comment>
<sequence length="454" mass="51571">MQIHLTEPAGDILVFLTGQEEIDTACQILYERMKALGSDVPELVILPIYAALPSEMQSKIFDPAPPGGRKVVIATNIAETSITIDGILYVVDPGFVKQNIYNSKTGMDQLTVVPISQAAARQRAGRAGRTGPGKCYRLYTEEAYKNEMLPNTVPEIQRTNLANTVLTLKAMGINDLLNFDFMDPPPPQALIAAMEQLYSLGALDDDGLLTKMGRKMAEFPLEPQMAKTLIASVDLKCSDEVLTIVSMISVQGIFYRPKEKQQQADQKKSRFFQPEGDHLTLLAVYQSWERSNFSVPWCFENFIQSRSMKRAQDIRKQLLTIMDRYKLPVITCGKNFTKIRKAIASGFFAHAAKKDPQEGYKTLVENQPVYVHPGSALFHKNPEWVVYHTLLLTTKEYMRDIITIEPKWLVELAPNFYRVHDDAYLSKRKRQEKIEPLYNKYGDDPLQLLKRTKR</sequence>
<evidence type="ECO:0000256" key="1">
    <source>
        <dbReference type="ARBA" id="ARBA00012552"/>
    </source>
</evidence>
<dbReference type="GO" id="GO:0000390">
    <property type="term" value="P:spliceosomal complex disassembly"/>
    <property type="evidence" value="ECO:0007669"/>
    <property type="project" value="TreeGrafter"/>
</dbReference>
<dbReference type="FunFam" id="3.40.50.300:FF:000007">
    <property type="entry name" value="Pre-mRNA-splicing factor ATP-dependent RNA helicase"/>
    <property type="match status" value="1"/>
</dbReference>
<dbReference type="SMART" id="SM00490">
    <property type="entry name" value="HELICc"/>
    <property type="match status" value="1"/>
</dbReference>
<dbReference type="VEuPathDB" id="AmoebaDB:NAEGRDRAFT_30615"/>
<dbReference type="Gene3D" id="1.20.120.1080">
    <property type="match status" value="1"/>
</dbReference>
<dbReference type="OrthoDB" id="10253254at2759"/>
<dbReference type="InterPro" id="IPR048333">
    <property type="entry name" value="HA2_WH"/>
</dbReference>
<dbReference type="GO" id="GO:0016787">
    <property type="term" value="F:hydrolase activity"/>
    <property type="evidence" value="ECO:0007669"/>
    <property type="project" value="UniProtKB-KW"/>
</dbReference>
<dbReference type="Gene3D" id="3.40.50.300">
    <property type="entry name" value="P-loop containing nucleotide triphosphate hydrolases"/>
    <property type="match status" value="1"/>
</dbReference>
<reference evidence="10 11" key="1">
    <citation type="journal article" date="2010" name="Cell">
        <title>The genome of Naegleria gruberi illuminates early eukaryotic versatility.</title>
        <authorList>
            <person name="Fritz-Laylin L.K."/>
            <person name="Prochnik S.E."/>
            <person name="Ginger M.L."/>
            <person name="Dacks J.B."/>
            <person name="Carpenter M.L."/>
            <person name="Field M.C."/>
            <person name="Kuo A."/>
            <person name="Paredez A."/>
            <person name="Chapman J."/>
            <person name="Pham J."/>
            <person name="Shu S."/>
            <person name="Neupane R."/>
            <person name="Cipriano M."/>
            <person name="Mancuso J."/>
            <person name="Tu H."/>
            <person name="Salamov A."/>
            <person name="Lindquist E."/>
            <person name="Shapiro H."/>
            <person name="Lucas S."/>
            <person name="Grigoriev I.V."/>
            <person name="Cande W.Z."/>
            <person name="Fulton C."/>
            <person name="Rokhsar D.S."/>
            <person name="Dawson S.C."/>
        </authorList>
    </citation>
    <scope>NUCLEOTIDE SEQUENCE [LARGE SCALE GENOMIC DNA]</scope>
    <source>
        <strain evidence="10 11">NEG-M</strain>
    </source>
</reference>
<evidence type="ECO:0000256" key="7">
    <source>
        <dbReference type="ARBA" id="ARBA00023187"/>
    </source>
</evidence>
<evidence type="ECO:0000256" key="5">
    <source>
        <dbReference type="ARBA" id="ARBA00022806"/>
    </source>
</evidence>
<organism evidence="11">
    <name type="scientific">Naegleria gruberi</name>
    <name type="common">Amoeba</name>
    <dbReference type="NCBI Taxonomy" id="5762"/>
    <lineage>
        <taxon>Eukaryota</taxon>
        <taxon>Discoba</taxon>
        <taxon>Heterolobosea</taxon>
        <taxon>Tetramitia</taxon>
        <taxon>Eutetramitia</taxon>
        <taxon>Vahlkampfiidae</taxon>
        <taxon>Naegleria</taxon>
    </lineage>
</organism>
<evidence type="ECO:0000313" key="11">
    <source>
        <dbReference type="Proteomes" id="UP000006671"/>
    </source>
</evidence>
<protein>
    <recommendedName>
        <fullName evidence="1">RNA helicase</fullName>
        <ecNumber evidence="1">3.6.4.13</ecNumber>
    </recommendedName>
</protein>
<dbReference type="AlphaFoldDB" id="D2V2U4"/>
<feature type="domain" description="Helicase C-terminal" evidence="9">
    <location>
        <begin position="1"/>
        <end position="172"/>
    </location>
</feature>
<dbReference type="EMBL" id="GG738849">
    <property type="protein sequence ID" value="EFC48957.1"/>
    <property type="molecule type" value="Genomic_DNA"/>
</dbReference>
<keyword evidence="2" id="KW-0507">mRNA processing</keyword>
<dbReference type="Pfam" id="PF07717">
    <property type="entry name" value="OB_NTP_bind"/>
    <property type="match status" value="1"/>
</dbReference>
<dbReference type="PANTHER" id="PTHR18934:SF85">
    <property type="entry name" value="ATP-DEPENDENT RNA HELICASE DHX8"/>
    <property type="match status" value="1"/>
</dbReference>
<dbReference type="EC" id="3.6.4.13" evidence="1"/>
<evidence type="ECO:0000313" key="10">
    <source>
        <dbReference type="EMBL" id="EFC48957.1"/>
    </source>
</evidence>
<dbReference type="SUPFAM" id="SSF52540">
    <property type="entry name" value="P-loop containing nucleoside triphosphate hydrolases"/>
    <property type="match status" value="1"/>
</dbReference>
<dbReference type="PANTHER" id="PTHR18934">
    <property type="entry name" value="ATP-DEPENDENT RNA HELICASE"/>
    <property type="match status" value="1"/>
</dbReference>
<evidence type="ECO:0000256" key="6">
    <source>
        <dbReference type="ARBA" id="ARBA00022840"/>
    </source>
</evidence>
<dbReference type="Proteomes" id="UP000006671">
    <property type="component" value="Unassembled WGS sequence"/>
</dbReference>
<keyword evidence="4" id="KW-0378">Hydrolase</keyword>
<keyword evidence="7" id="KW-0508">mRNA splicing</keyword>
<dbReference type="KEGG" id="ngr:NAEGRDRAFT_30615"/>
<evidence type="ECO:0000256" key="2">
    <source>
        <dbReference type="ARBA" id="ARBA00022664"/>
    </source>
</evidence>
<evidence type="ECO:0000256" key="4">
    <source>
        <dbReference type="ARBA" id="ARBA00022801"/>
    </source>
</evidence>
<dbReference type="Pfam" id="PF04408">
    <property type="entry name" value="WHD_HA2"/>
    <property type="match status" value="1"/>
</dbReference>